<organism evidence="1 2">
    <name type="scientific">Flavobacterium cheongpyeongense</name>
    <dbReference type="NCBI Taxonomy" id="2212651"/>
    <lineage>
        <taxon>Bacteria</taxon>
        <taxon>Pseudomonadati</taxon>
        <taxon>Bacteroidota</taxon>
        <taxon>Flavobacteriia</taxon>
        <taxon>Flavobacteriales</taxon>
        <taxon>Flavobacteriaceae</taxon>
        <taxon>Flavobacterium</taxon>
    </lineage>
</organism>
<reference evidence="1 2" key="1">
    <citation type="submission" date="2018-05" db="EMBL/GenBank/DDBJ databases">
        <title>Flavobacterium sp. strain IMCC34759, incomplete genome.</title>
        <authorList>
            <person name="Joung Y."/>
            <person name="Cho J."/>
        </authorList>
    </citation>
    <scope>NUCLEOTIDE SEQUENCE [LARGE SCALE GENOMIC DNA]</scope>
    <source>
        <strain evidence="1 2">IMCC34759</strain>
    </source>
</reference>
<proteinExistence type="predicted"/>
<evidence type="ECO:0008006" key="3">
    <source>
        <dbReference type="Google" id="ProtNLM"/>
    </source>
</evidence>
<dbReference type="AlphaFoldDB" id="A0A2V4BKU3"/>
<dbReference type="RefSeq" id="WP_165835018.1">
    <property type="nucleotide sequence ID" value="NZ_QJHK01000075.1"/>
</dbReference>
<dbReference type="Proteomes" id="UP000247903">
    <property type="component" value="Unassembled WGS sequence"/>
</dbReference>
<gene>
    <name evidence="1" type="ORF">DMB65_21960</name>
</gene>
<protein>
    <recommendedName>
        <fullName evidence="3">Adhesin</fullName>
    </recommendedName>
</protein>
<evidence type="ECO:0000313" key="1">
    <source>
        <dbReference type="EMBL" id="PXY38633.1"/>
    </source>
</evidence>
<feature type="non-terminal residue" evidence="1">
    <location>
        <position position="83"/>
    </location>
</feature>
<sequence>GSYTFYVKDSKGCTGLVNVTITQPTALTTTASATPFKCNATNVKQSSDVTIDVPTTGTAPYTYSFQGGAFTGVRTFSVADNGT</sequence>
<feature type="non-terminal residue" evidence="1">
    <location>
        <position position="1"/>
    </location>
</feature>
<accession>A0A2V4BKU3</accession>
<dbReference type="EMBL" id="QJHK01000075">
    <property type="protein sequence ID" value="PXY38633.1"/>
    <property type="molecule type" value="Genomic_DNA"/>
</dbReference>
<comment type="caution">
    <text evidence="1">The sequence shown here is derived from an EMBL/GenBank/DDBJ whole genome shotgun (WGS) entry which is preliminary data.</text>
</comment>
<name>A0A2V4BKU3_9FLAO</name>
<keyword evidence="2" id="KW-1185">Reference proteome</keyword>
<evidence type="ECO:0000313" key="2">
    <source>
        <dbReference type="Proteomes" id="UP000247903"/>
    </source>
</evidence>